<reference evidence="2 3" key="1">
    <citation type="submission" date="2006-06" db="EMBL/GenBank/DDBJ databases">
        <authorList>
            <person name="Moran M.A."/>
            <person name="Ferriera S."/>
            <person name="Johnson J."/>
            <person name="Kravitz S."/>
            <person name="Beeson K."/>
            <person name="Sutton G."/>
            <person name="Rogers Y.-H."/>
            <person name="Friedman R."/>
            <person name="Frazier M."/>
            <person name="Venter J.C."/>
        </authorList>
    </citation>
    <scope>NUCLEOTIDE SEQUENCE [LARGE SCALE GENOMIC DNA]</scope>
    <source>
        <strain evidence="2 3">E-37</strain>
    </source>
</reference>
<dbReference type="eggNOG" id="COG5395">
    <property type="taxonomic scope" value="Bacteria"/>
</dbReference>
<sequence>MMTKARTILIAVLSLAVALASWRFLAFGVPQAMPFMAHHLDGGAVALYAHILLAPVALAVMPFQFWPSLRARRPALHRWTGRVYALSVLLAGLGGLWLAPGSSAGPVASWGFGLLAVMWLGSTARAVWLARAGRIAEHRVWMLRSAAMTFGAVSLRLQLGLFVPLVGFETIYVITAWSSWMPNVILMEWWLRRDRARRLPAVA</sequence>
<organism evidence="2 3">
    <name type="scientific">Sagittula stellata (strain ATCC 700073 / DSM 11524 / E-37)</name>
    <dbReference type="NCBI Taxonomy" id="388399"/>
    <lineage>
        <taxon>Bacteria</taxon>
        <taxon>Pseudomonadati</taxon>
        <taxon>Pseudomonadota</taxon>
        <taxon>Alphaproteobacteria</taxon>
        <taxon>Rhodobacterales</taxon>
        <taxon>Roseobacteraceae</taxon>
        <taxon>Sagittula</taxon>
    </lineage>
</organism>
<protein>
    <recommendedName>
        <fullName evidence="4">DUF2306 domain-containing protein</fullName>
    </recommendedName>
</protein>
<feature type="transmembrane region" description="Helical" evidence="1">
    <location>
        <begin position="107"/>
        <end position="128"/>
    </location>
</feature>
<evidence type="ECO:0008006" key="4">
    <source>
        <dbReference type="Google" id="ProtNLM"/>
    </source>
</evidence>
<feature type="transmembrane region" description="Helical" evidence="1">
    <location>
        <begin position="42"/>
        <end position="63"/>
    </location>
</feature>
<dbReference type="EMBL" id="AAYA01000002">
    <property type="protein sequence ID" value="EBA09946.1"/>
    <property type="molecule type" value="Genomic_DNA"/>
</dbReference>
<keyword evidence="1" id="KW-1133">Transmembrane helix</keyword>
<name>A3JZP3_SAGS3</name>
<evidence type="ECO:0000313" key="2">
    <source>
        <dbReference type="EMBL" id="EBA09946.1"/>
    </source>
</evidence>
<keyword evidence="1" id="KW-0812">Transmembrane</keyword>
<proteinExistence type="predicted"/>
<dbReference type="InterPro" id="IPR018750">
    <property type="entry name" value="DUF2306_membrane"/>
</dbReference>
<evidence type="ECO:0000256" key="1">
    <source>
        <dbReference type="SAM" id="Phobius"/>
    </source>
</evidence>
<accession>A3JZP3</accession>
<dbReference type="AlphaFoldDB" id="A3JZP3"/>
<feature type="transmembrane region" description="Helical" evidence="1">
    <location>
        <begin position="83"/>
        <end position="101"/>
    </location>
</feature>
<keyword evidence="1" id="KW-0472">Membrane</keyword>
<gene>
    <name evidence="2" type="ORF">SSE37_09058</name>
</gene>
<comment type="caution">
    <text evidence="2">The sequence shown here is derived from an EMBL/GenBank/DDBJ whole genome shotgun (WGS) entry which is preliminary data.</text>
</comment>
<dbReference type="Proteomes" id="UP000005713">
    <property type="component" value="Unassembled WGS sequence"/>
</dbReference>
<dbReference type="Pfam" id="PF10067">
    <property type="entry name" value="DUF2306"/>
    <property type="match status" value="1"/>
</dbReference>
<keyword evidence="3" id="KW-1185">Reference proteome</keyword>
<evidence type="ECO:0000313" key="3">
    <source>
        <dbReference type="Proteomes" id="UP000005713"/>
    </source>
</evidence>